<dbReference type="PROSITE" id="PS51257">
    <property type="entry name" value="PROKAR_LIPOPROTEIN"/>
    <property type="match status" value="1"/>
</dbReference>
<keyword evidence="2" id="KW-1133">Transmembrane helix</keyword>
<sequence length="241" mass="24645">MSRWAVVSRAWATSALAVACALWAHTAAGGTVTSWLGPLLALALGSVLALPLMRARPSWLRTLGLLLPSQLAYHFLFGSMGAPSLPDAAGPLPAHTHHGALGTPGQSAGSLDGMPSGHQMGGHQMGGHEMTGPLADLASASPWGADQFMIVAHVGAAVASALLVRWGELLLIALCAQLRLGARAVASSAVASAQRVALILGTRAPRPAALRWAAGVDPHPHRPGSLRLVGSLRFRGPPSPA</sequence>
<keyword evidence="2" id="KW-0812">Transmembrane</keyword>
<comment type="caution">
    <text evidence="3">The sequence shown here is derived from an EMBL/GenBank/DDBJ whole genome shotgun (WGS) entry which is preliminary data.</text>
</comment>
<evidence type="ECO:0000256" key="2">
    <source>
        <dbReference type="SAM" id="Phobius"/>
    </source>
</evidence>
<feature type="region of interest" description="Disordered" evidence="1">
    <location>
        <begin position="93"/>
        <end position="131"/>
    </location>
</feature>
<evidence type="ECO:0000313" key="4">
    <source>
        <dbReference type="Proteomes" id="UP000273119"/>
    </source>
</evidence>
<dbReference type="Proteomes" id="UP000273119">
    <property type="component" value="Unassembled WGS sequence"/>
</dbReference>
<dbReference type="EMBL" id="QQXL01000004">
    <property type="protein sequence ID" value="RKW70381.1"/>
    <property type="molecule type" value="Genomic_DNA"/>
</dbReference>
<name>A0A496PIQ7_9MICC</name>
<keyword evidence="4" id="KW-1185">Reference proteome</keyword>
<reference evidence="3 4" key="1">
    <citation type="submission" date="2018-07" db="EMBL/GenBank/DDBJ databases">
        <title>Arthrobacter sp. nov., isolated from raw cow's milk with high bacterial count.</title>
        <authorList>
            <person name="Hahne J."/>
            <person name="Isele D."/>
            <person name="Lipski A."/>
        </authorList>
    </citation>
    <scope>NUCLEOTIDE SEQUENCE [LARGE SCALE GENOMIC DNA]</scope>
    <source>
        <strain evidence="3 4">JZ R-183</strain>
    </source>
</reference>
<proteinExistence type="predicted"/>
<dbReference type="AlphaFoldDB" id="A0A496PIQ7"/>
<accession>A0A496PIQ7</accession>
<dbReference type="RefSeq" id="WP_121485034.1">
    <property type="nucleotide sequence ID" value="NZ_QQXL01000004.1"/>
</dbReference>
<gene>
    <name evidence="3" type="ORF">DWQ67_07770</name>
</gene>
<protein>
    <submittedName>
        <fullName evidence="3">Uncharacterized protein</fullName>
    </submittedName>
</protein>
<keyword evidence="2" id="KW-0472">Membrane</keyword>
<evidence type="ECO:0000256" key="1">
    <source>
        <dbReference type="SAM" id="MobiDB-lite"/>
    </source>
</evidence>
<organism evidence="3 4">
    <name type="scientific">Galactobacter caseinivorans</name>
    <dbReference type="NCBI Taxonomy" id="2676123"/>
    <lineage>
        <taxon>Bacteria</taxon>
        <taxon>Bacillati</taxon>
        <taxon>Actinomycetota</taxon>
        <taxon>Actinomycetes</taxon>
        <taxon>Micrococcales</taxon>
        <taxon>Micrococcaceae</taxon>
        <taxon>Galactobacter</taxon>
    </lineage>
</organism>
<feature type="transmembrane region" description="Helical" evidence="2">
    <location>
        <begin position="34"/>
        <end position="53"/>
    </location>
</feature>
<evidence type="ECO:0000313" key="3">
    <source>
        <dbReference type="EMBL" id="RKW70381.1"/>
    </source>
</evidence>